<name>A0A6J7I557_9ZZZZ</name>
<dbReference type="AlphaFoldDB" id="A0A6J7I557"/>
<organism evidence="1">
    <name type="scientific">freshwater metagenome</name>
    <dbReference type="NCBI Taxonomy" id="449393"/>
    <lineage>
        <taxon>unclassified sequences</taxon>
        <taxon>metagenomes</taxon>
        <taxon>ecological metagenomes</taxon>
    </lineage>
</organism>
<dbReference type="EMBL" id="CAFBMR010000098">
    <property type="protein sequence ID" value="CAB4925965.1"/>
    <property type="molecule type" value="Genomic_DNA"/>
</dbReference>
<gene>
    <name evidence="1" type="ORF">UFOPK3610_01680</name>
</gene>
<dbReference type="InterPro" id="IPR008912">
    <property type="entry name" value="Uncharacterised_CoxE"/>
</dbReference>
<dbReference type="InterPro" id="IPR011195">
    <property type="entry name" value="UCP010256"/>
</dbReference>
<dbReference type="CDD" id="cd00198">
    <property type="entry name" value="vWFA"/>
    <property type="match status" value="1"/>
</dbReference>
<dbReference type="Gene3D" id="3.40.50.410">
    <property type="entry name" value="von Willebrand factor, type A domain"/>
    <property type="match status" value="1"/>
</dbReference>
<protein>
    <submittedName>
        <fullName evidence="1">Unannotated protein</fullName>
    </submittedName>
</protein>
<reference evidence="1" key="1">
    <citation type="submission" date="2020-05" db="EMBL/GenBank/DDBJ databases">
        <authorList>
            <person name="Chiriac C."/>
            <person name="Salcher M."/>
            <person name="Ghai R."/>
            <person name="Kavagutti S V."/>
        </authorList>
    </citation>
    <scope>NUCLEOTIDE SEQUENCE</scope>
</reference>
<dbReference type="InterPro" id="IPR036465">
    <property type="entry name" value="vWFA_dom_sf"/>
</dbReference>
<dbReference type="SUPFAM" id="SSF53300">
    <property type="entry name" value="vWA-like"/>
    <property type="match status" value="1"/>
</dbReference>
<dbReference type="Pfam" id="PF05762">
    <property type="entry name" value="VWA_CoxE"/>
    <property type="match status" value="1"/>
</dbReference>
<proteinExistence type="predicted"/>
<evidence type="ECO:0000313" key="1">
    <source>
        <dbReference type="EMBL" id="CAB4925965.1"/>
    </source>
</evidence>
<dbReference type="PANTHER" id="PTHR39338">
    <property type="entry name" value="BLL5662 PROTEIN-RELATED"/>
    <property type="match status" value="1"/>
</dbReference>
<dbReference type="PANTHER" id="PTHR39338:SF6">
    <property type="entry name" value="BLL5662 PROTEIN"/>
    <property type="match status" value="1"/>
</dbReference>
<sequence length="377" mass="42363">MSSPSGYDELLVEFSQALRDAGLPIGSDDVLTFVESVSRLSVTDLLDVYWAGRAALVRRRDHIVTYNIIFQSFFLDVHLTASDDRKLTMRASSNAGATLEIPNTETGLPGEMSPDEVKLGYLASTSEVYRHKAFSDCSDEELRQLRRLMARMRVTPPKRRTHRAARARKSARLDMRKMARDTMRSFGEPRELAFTQRKEKLRSLVLILDVSGSMADYSRNLLQFAYSARRANAKVDVFCFGTRLSRITRALNRRNPDEAMRMAGESVLDWDGGTRIGDSLRQFTREARRSRLGRGAIVVICSDGLDRGEPQALAESMESLSRIAHRVIWVNPHRGDAAEYVPTSIGMIIADPYIDEVHSGHNLASLERLANRLAKVG</sequence>
<accession>A0A6J7I557</accession>
<dbReference type="PIRSF" id="PIRSF010256">
    <property type="entry name" value="CoxE_vWa"/>
    <property type="match status" value="1"/>
</dbReference>